<protein>
    <submittedName>
        <fullName evidence="12">UDP-N-acetylmuramate:L-alanyl-gamma-D-glutamyl-meso-diaminopimelate ligase</fullName>
    </submittedName>
</protein>
<dbReference type="InterPro" id="IPR013221">
    <property type="entry name" value="Mur_ligase_cen"/>
</dbReference>
<feature type="domain" description="Mur ligase N-terminal catalytic" evidence="9">
    <location>
        <begin position="1"/>
        <end position="88"/>
    </location>
</feature>
<name>A0A8J6N134_9DELT</name>
<dbReference type="Proteomes" id="UP000650524">
    <property type="component" value="Unassembled WGS sequence"/>
</dbReference>
<dbReference type="InterPro" id="IPR004101">
    <property type="entry name" value="Mur_ligase_C"/>
</dbReference>
<dbReference type="GO" id="GO:0008360">
    <property type="term" value="P:regulation of cell shape"/>
    <property type="evidence" value="ECO:0007669"/>
    <property type="project" value="UniProtKB-KW"/>
</dbReference>
<dbReference type="AlphaFoldDB" id="A0A8J6N134"/>
<sequence length="452" mass="50946">MASLAGMLKDHGYLITGSDQNIYPPMSLFLESLDIPVFSGYKPEHLHPGPDLVIVGNVVVKENPEAVELSRLKLPYLSFPQALRQFALKGKRSIVISGTHGKTTTSALIAWFLEKAGMDPGFMIGGIPLNFERNFKLGKGPYFVIEGDEYDTAFFDKGPKFLHYNPWVTILTSIEFDHADIYRDLDHVIESFSKLIDIIPSKGLLIANGDDETVRREIKRARCKTETYGFSENNLWRAVDVAIEEDFTRIRILKGGEEETALATSVYGRHNISNLLAALALGRFLKIPWSILREAAKTFSGVKRRQEIIGERGGILVLDDFAHHPTAVRETTKAVREKYRLRRLITVFEPRSNSSRRNIFQDRYALSFDAGDLVMIPEPPLMEKIPVKERFSSRQLVSDLSKRGLAASYFKNTELLLEALVREARPGDVILIMSNGGFDNLHKRLLENIVGP</sequence>
<evidence type="ECO:0000256" key="6">
    <source>
        <dbReference type="ARBA" id="ARBA00022984"/>
    </source>
</evidence>
<evidence type="ECO:0000256" key="3">
    <source>
        <dbReference type="ARBA" id="ARBA00022741"/>
    </source>
</evidence>
<dbReference type="InterPro" id="IPR036565">
    <property type="entry name" value="Mur-like_cat_sf"/>
</dbReference>
<dbReference type="PANTHER" id="PTHR43445">
    <property type="entry name" value="UDP-N-ACETYLMURAMATE--L-ALANINE LIGASE-RELATED"/>
    <property type="match status" value="1"/>
</dbReference>
<organism evidence="12 13">
    <name type="scientific">Candidatus Desulfacyla euxinica</name>
    <dbReference type="NCBI Taxonomy" id="2841693"/>
    <lineage>
        <taxon>Bacteria</taxon>
        <taxon>Deltaproteobacteria</taxon>
        <taxon>Candidatus Desulfacyla</taxon>
    </lineage>
</organism>
<evidence type="ECO:0000256" key="4">
    <source>
        <dbReference type="ARBA" id="ARBA00022840"/>
    </source>
</evidence>
<dbReference type="Gene3D" id="3.40.50.720">
    <property type="entry name" value="NAD(P)-binding Rossmann-like Domain"/>
    <property type="match status" value="1"/>
</dbReference>
<keyword evidence="7" id="KW-0131">Cell cycle</keyword>
<dbReference type="InterPro" id="IPR036615">
    <property type="entry name" value="Mur_ligase_C_dom_sf"/>
</dbReference>
<dbReference type="GO" id="GO:0016881">
    <property type="term" value="F:acid-amino acid ligase activity"/>
    <property type="evidence" value="ECO:0007669"/>
    <property type="project" value="InterPro"/>
</dbReference>
<evidence type="ECO:0000256" key="8">
    <source>
        <dbReference type="ARBA" id="ARBA00023316"/>
    </source>
</evidence>
<dbReference type="SUPFAM" id="SSF53244">
    <property type="entry name" value="MurD-like peptide ligases, peptide-binding domain"/>
    <property type="match status" value="1"/>
</dbReference>
<keyword evidence="8" id="KW-0961">Cell wall biogenesis/degradation</keyword>
<dbReference type="GO" id="GO:0051301">
    <property type="term" value="P:cell division"/>
    <property type="evidence" value="ECO:0007669"/>
    <property type="project" value="UniProtKB-KW"/>
</dbReference>
<keyword evidence="5" id="KW-0133">Cell shape</keyword>
<feature type="domain" description="Mur ligase C-terminal" evidence="10">
    <location>
        <begin position="304"/>
        <end position="436"/>
    </location>
</feature>
<evidence type="ECO:0000256" key="5">
    <source>
        <dbReference type="ARBA" id="ARBA00022960"/>
    </source>
</evidence>
<comment type="caution">
    <text evidence="12">The sequence shown here is derived from an EMBL/GenBank/DDBJ whole genome shotgun (WGS) entry which is preliminary data.</text>
</comment>
<accession>A0A8J6N134</accession>
<evidence type="ECO:0000313" key="13">
    <source>
        <dbReference type="Proteomes" id="UP000650524"/>
    </source>
</evidence>
<dbReference type="PANTHER" id="PTHR43445:SF5">
    <property type="entry name" value="UDP-N-ACETYLMURAMATE--L-ALANYL-GAMMA-D-GLUTAMYL-MESO-2,6-DIAMINOHEPTANDIOATE LIGASE"/>
    <property type="match status" value="1"/>
</dbReference>
<evidence type="ECO:0000256" key="1">
    <source>
        <dbReference type="ARBA" id="ARBA00022598"/>
    </source>
</evidence>
<dbReference type="Gene3D" id="3.40.1190.10">
    <property type="entry name" value="Mur-like, catalytic domain"/>
    <property type="match status" value="1"/>
</dbReference>
<keyword evidence="2" id="KW-0132">Cell division</keyword>
<keyword evidence="3" id="KW-0547">Nucleotide-binding</keyword>
<dbReference type="Pfam" id="PF01225">
    <property type="entry name" value="Mur_ligase"/>
    <property type="match status" value="1"/>
</dbReference>
<keyword evidence="6" id="KW-0573">Peptidoglycan synthesis</keyword>
<evidence type="ECO:0000256" key="2">
    <source>
        <dbReference type="ARBA" id="ARBA00022618"/>
    </source>
</evidence>
<reference evidence="12 13" key="1">
    <citation type="submission" date="2020-08" db="EMBL/GenBank/DDBJ databases">
        <title>Bridging the membrane lipid divide: bacteria of the FCB group superphylum have the potential to synthesize archaeal ether lipids.</title>
        <authorList>
            <person name="Villanueva L."/>
            <person name="Von Meijenfeldt F.A.B."/>
            <person name="Westbye A.B."/>
            <person name="Yadav S."/>
            <person name="Hopmans E.C."/>
            <person name="Dutilh B.E."/>
            <person name="Sinninghe Damste J.S."/>
        </authorList>
    </citation>
    <scope>NUCLEOTIDE SEQUENCE [LARGE SCALE GENOMIC DNA]</scope>
    <source>
        <strain evidence="12">NIOZ-UU27</strain>
    </source>
</reference>
<dbReference type="EMBL" id="JACNJD010000240">
    <property type="protein sequence ID" value="MBC8177865.1"/>
    <property type="molecule type" value="Genomic_DNA"/>
</dbReference>
<evidence type="ECO:0000259" key="9">
    <source>
        <dbReference type="Pfam" id="PF01225"/>
    </source>
</evidence>
<keyword evidence="1 12" id="KW-0436">Ligase</keyword>
<evidence type="ECO:0000259" key="11">
    <source>
        <dbReference type="Pfam" id="PF08245"/>
    </source>
</evidence>
<dbReference type="Pfam" id="PF08245">
    <property type="entry name" value="Mur_ligase_M"/>
    <property type="match status" value="1"/>
</dbReference>
<keyword evidence="4" id="KW-0067">ATP-binding</keyword>
<dbReference type="Pfam" id="PF02875">
    <property type="entry name" value="Mur_ligase_C"/>
    <property type="match status" value="1"/>
</dbReference>
<dbReference type="Gene3D" id="3.90.190.20">
    <property type="entry name" value="Mur ligase, C-terminal domain"/>
    <property type="match status" value="1"/>
</dbReference>
<dbReference type="InterPro" id="IPR050061">
    <property type="entry name" value="MurCDEF_pg_biosynth"/>
</dbReference>
<dbReference type="GO" id="GO:0009252">
    <property type="term" value="P:peptidoglycan biosynthetic process"/>
    <property type="evidence" value="ECO:0007669"/>
    <property type="project" value="UniProtKB-KW"/>
</dbReference>
<evidence type="ECO:0000256" key="7">
    <source>
        <dbReference type="ARBA" id="ARBA00023306"/>
    </source>
</evidence>
<dbReference type="InterPro" id="IPR000713">
    <property type="entry name" value="Mur_ligase_N"/>
</dbReference>
<evidence type="ECO:0000313" key="12">
    <source>
        <dbReference type="EMBL" id="MBC8177865.1"/>
    </source>
</evidence>
<dbReference type="SUPFAM" id="SSF51984">
    <property type="entry name" value="MurCD N-terminal domain"/>
    <property type="match status" value="1"/>
</dbReference>
<feature type="domain" description="Mur ligase central" evidence="11">
    <location>
        <begin position="96"/>
        <end position="281"/>
    </location>
</feature>
<proteinExistence type="predicted"/>
<dbReference type="GO" id="GO:0071555">
    <property type="term" value="P:cell wall organization"/>
    <property type="evidence" value="ECO:0007669"/>
    <property type="project" value="UniProtKB-KW"/>
</dbReference>
<gene>
    <name evidence="12" type="ORF">H8E19_10720</name>
</gene>
<dbReference type="SUPFAM" id="SSF53623">
    <property type="entry name" value="MurD-like peptide ligases, catalytic domain"/>
    <property type="match status" value="1"/>
</dbReference>
<evidence type="ECO:0000259" key="10">
    <source>
        <dbReference type="Pfam" id="PF02875"/>
    </source>
</evidence>
<dbReference type="GO" id="GO:0005524">
    <property type="term" value="F:ATP binding"/>
    <property type="evidence" value="ECO:0007669"/>
    <property type="project" value="UniProtKB-KW"/>
</dbReference>